<sequence length="105" mass="12409">MEILIAAFIFYFVIKYAVRNAIIEAKVKEAELSLQVSINELFERITSIGYEIIANTDSKEKKEQARFINEDCYRISMSNETNEEKYTQLKIKENEMNMLRSEDRI</sequence>
<dbReference type="EMBL" id="JADGLW010000001">
    <property type="protein sequence ID" value="MBF0753049.1"/>
    <property type="molecule type" value="Genomic_DNA"/>
</dbReference>
<dbReference type="RefSeq" id="WP_135096257.1">
    <property type="nucleotide sequence ID" value="NZ_JADGLW010000001.1"/>
</dbReference>
<protein>
    <submittedName>
        <fullName evidence="1">Uncharacterized protein</fullName>
    </submittedName>
</protein>
<proteinExistence type="predicted"/>
<comment type="caution">
    <text evidence="1">The sequence shown here is derived from an EMBL/GenBank/DDBJ whole genome shotgun (WGS) entry which is preliminary data.</text>
</comment>
<keyword evidence="2" id="KW-1185">Reference proteome</keyword>
<dbReference type="Proteomes" id="UP000647980">
    <property type="component" value="Unassembled WGS sequence"/>
</dbReference>
<evidence type="ECO:0000313" key="2">
    <source>
        <dbReference type="Proteomes" id="UP000647980"/>
    </source>
</evidence>
<gene>
    <name evidence="1" type="ORF">IR135_02095</name>
</gene>
<evidence type="ECO:0000313" key="1">
    <source>
        <dbReference type="EMBL" id="MBF0753049.1"/>
    </source>
</evidence>
<accession>A0ABR9XVR4</accession>
<reference evidence="1 2" key="1">
    <citation type="submission" date="2020-10" db="EMBL/GenBank/DDBJ databases">
        <title>Mouse Oral microbiota.</title>
        <authorList>
            <person name="Joseph S."/>
            <person name="Aduse-Opoku J."/>
        </authorList>
    </citation>
    <scope>NUCLEOTIDE SEQUENCE [LARGE SCALE GENOMIC DNA]</scope>
    <source>
        <strain evidence="1 2">19428wE5_W307</strain>
    </source>
</reference>
<organism evidence="1 2">
    <name type="scientific">Jeotgalicoccus nanhaiensis</name>
    <dbReference type="NCBI Taxonomy" id="568603"/>
    <lineage>
        <taxon>Bacteria</taxon>
        <taxon>Bacillati</taxon>
        <taxon>Bacillota</taxon>
        <taxon>Bacilli</taxon>
        <taxon>Bacillales</taxon>
        <taxon>Staphylococcaceae</taxon>
        <taxon>Jeotgalicoccus</taxon>
    </lineage>
</organism>
<name>A0ABR9XVR4_9STAP</name>